<keyword evidence="1" id="KW-0812">Transmembrane</keyword>
<organism evidence="3 4">
    <name type="scientific">Eubacterium uniforme</name>
    <dbReference type="NCBI Taxonomy" id="39495"/>
    <lineage>
        <taxon>Bacteria</taxon>
        <taxon>Bacillati</taxon>
        <taxon>Bacillota</taxon>
        <taxon>Clostridia</taxon>
        <taxon>Eubacteriales</taxon>
        <taxon>Eubacteriaceae</taxon>
        <taxon>Eubacterium</taxon>
    </lineage>
</organism>
<protein>
    <submittedName>
        <fullName evidence="3">YcxB-like protein</fullName>
    </submittedName>
</protein>
<dbReference type="AlphaFoldDB" id="A0A1T4W784"/>
<dbReference type="EMBL" id="FUXZ01000025">
    <property type="protein sequence ID" value="SKA72855.1"/>
    <property type="molecule type" value="Genomic_DNA"/>
</dbReference>
<dbReference type="InterPro" id="IPR025588">
    <property type="entry name" value="YcxB-like_C"/>
</dbReference>
<feature type="transmembrane region" description="Helical" evidence="1">
    <location>
        <begin position="21"/>
        <end position="42"/>
    </location>
</feature>
<dbReference type="Pfam" id="PF14317">
    <property type="entry name" value="YcxB"/>
    <property type="match status" value="1"/>
</dbReference>
<dbReference type="STRING" id="39495.SAMN02745111_02419"/>
<proteinExistence type="predicted"/>
<keyword evidence="1" id="KW-0472">Membrane</keyword>
<evidence type="ECO:0000256" key="1">
    <source>
        <dbReference type="SAM" id="Phobius"/>
    </source>
</evidence>
<name>A0A1T4W784_9FIRM</name>
<keyword evidence="4" id="KW-1185">Reference proteome</keyword>
<dbReference type="Proteomes" id="UP000190814">
    <property type="component" value="Unassembled WGS sequence"/>
</dbReference>
<accession>A0A1T4W784</accession>
<evidence type="ECO:0000259" key="2">
    <source>
        <dbReference type="Pfam" id="PF14317"/>
    </source>
</evidence>
<dbReference type="OrthoDB" id="9792641at2"/>
<reference evidence="3 4" key="1">
    <citation type="submission" date="2017-02" db="EMBL/GenBank/DDBJ databases">
        <authorList>
            <person name="Peterson S.W."/>
        </authorList>
    </citation>
    <scope>NUCLEOTIDE SEQUENCE [LARGE SCALE GENOMIC DNA]</scope>
    <source>
        <strain evidence="3 4">ATCC 35992</strain>
    </source>
</reference>
<dbReference type="RefSeq" id="WP_078767223.1">
    <property type="nucleotide sequence ID" value="NZ_FUXZ01000025.1"/>
</dbReference>
<keyword evidence="1" id="KW-1133">Transmembrane helix</keyword>
<feature type="domain" description="YcxB-like C-terminal" evidence="2">
    <location>
        <begin position="92"/>
        <end position="151"/>
    </location>
</feature>
<gene>
    <name evidence="3" type="ORF">SAMN02745111_02419</name>
</gene>
<feature type="transmembrane region" description="Helical" evidence="1">
    <location>
        <begin position="48"/>
        <end position="70"/>
    </location>
</feature>
<evidence type="ECO:0000313" key="4">
    <source>
        <dbReference type="Proteomes" id="UP000190814"/>
    </source>
</evidence>
<evidence type="ECO:0000313" key="3">
    <source>
        <dbReference type="EMBL" id="SKA72855.1"/>
    </source>
</evidence>
<sequence>MNTKVKLSARDIYEFSMHNSYYNISGFIGVMISLVALVGAIFSIGRTSIVNTVLLFIVAAMFTVIQPLMIKLKSNKQAKMNQSIGAFLEYTFDDEGFTISDGTNEDRVMWELILKLESTKNLVLLYTTMMRAFVIPKDSLASKYPEFRDMINTKARNARGKLK</sequence>